<evidence type="ECO:0000313" key="3">
    <source>
        <dbReference type="EMBL" id="KAA5533176.1"/>
    </source>
</evidence>
<dbReference type="CDD" id="cd00146">
    <property type="entry name" value="PKD"/>
    <property type="match status" value="1"/>
</dbReference>
<dbReference type="InterPro" id="IPR022409">
    <property type="entry name" value="PKD/Chitinase_dom"/>
</dbReference>
<comment type="caution">
    <text evidence="3">The sequence shown here is derived from an EMBL/GenBank/DDBJ whole genome shotgun (WGS) entry which is preliminary data.</text>
</comment>
<dbReference type="Pfam" id="PF18962">
    <property type="entry name" value="Por_Secre_tail"/>
    <property type="match status" value="1"/>
</dbReference>
<dbReference type="InterPro" id="IPR036116">
    <property type="entry name" value="FN3_sf"/>
</dbReference>
<dbReference type="Proteomes" id="UP000323632">
    <property type="component" value="Unassembled WGS sequence"/>
</dbReference>
<dbReference type="InterPro" id="IPR026444">
    <property type="entry name" value="Secre_tail"/>
</dbReference>
<sequence>MKRFVTLLFFIGLSVLGKIYAQVSVTATGGTLGPTAYTDLITAFTAINNGTHTGSITVSITASFSQGTTAILNASGSGSASYTAITIKPAASANPVITNTTDNTASIKLDGADNVTIDGSNNGTTTQNLTFQNSNSSGSGQGSNIWLASNGTNGATNNVIKNCKILGSSYTLGAAYMGVCIYSSTTTLTGYWIATSATTGANNNNLIQNNLFNSANAAVVFNGGAGIGETGNQIIGNVIGDPTANVNTKFTNACIFMLNQANFTISQNTIRWQNAINTNVAPASVSIGAGCTNGNITRNAITGARFTTAVLEGGILLNAGASSNINVYNNFISDVASSGSATIASNAYGIAIGAGSGYNIGYNSVNMNTDPTTTATGYQAALYIASGITGLNIRNNIFAHTAANTTNKFSVYSVSANPGTSVINYNDYYTTAANLAYAGSNQTTLANVQTNLQNALNNSKNVAPVFVAATDLHLVAANASNIANLAGAATPIAGVTVDYDNNARGTLPTIGAHELSVASCPAPTSPTATSITTTTASLNWTQLGTPSQWQIKYGAPGFNVNTAGTSIFTPTKPYTLNPPLTAFTSYDYYVRAICSVGDTSAWSPVTNFTTLCNAPSVVSKKDSFNCGTGPVILEATTTSGASIKWYPAATGGTALATGNSYTTPSISVTTTYYISAISGTCESTPRQAVVATIRPIPTVNLGPDTTLCPGVSLTLNAGNAGGSYLWSPGGQTTQTISTNAVGQYIVNVTVNGCSKRDTILIIPGIAPVNNLPDTTNLCAGDETTLNAANTGSTFVWTPGGATTQTLNVDTGGTRSVVITSTNHCKLTSSTYVKMRPLPVDNLGNDTTICESVVLVLDAGNPGYSYLWNTGATTQAISTADSGSYVVVVTTPYACKHTDSTHIAFLPSPRTEGFSFIPRFYDEMGKVEFYPLNPTNVNSFEWDFGDGSPLVTAMNPVHVFAASGHYNVTLKVYNDCTDFSLSQVINVDLPTGTATINKNNFNLNIYPNPAKSVLNISNKDADYEMQDVMLFNAVGAMVYHQKADSKAMHQLSVESLSSGVYFVRVLTNKGFVNQQVQVVK</sequence>
<proteinExistence type="predicted"/>
<dbReference type="PROSITE" id="PS50093">
    <property type="entry name" value="PKD"/>
    <property type="match status" value="1"/>
</dbReference>
<dbReference type="AlphaFoldDB" id="A0A5M6CDH8"/>
<dbReference type="InterPro" id="IPR013783">
    <property type="entry name" value="Ig-like_fold"/>
</dbReference>
<protein>
    <submittedName>
        <fullName evidence="3">T9SS type A sorting domain-containing protein</fullName>
    </submittedName>
</protein>
<evidence type="ECO:0000313" key="4">
    <source>
        <dbReference type="Proteomes" id="UP000323632"/>
    </source>
</evidence>
<dbReference type="SMART" id="SM00710">
    <property type="entry name" value="PbH1"/>
    <property type="match status" value="5"/>
</dbReference>
<dbReference type="PROSITE" id="PS50853">
    <property type="entry name" value="FN3"/>
    <property type="match status" value="1"/>
</dbReference>
<dbReference type="EMBL" id="VWSH01000003">
    <property type="protein sequence ID" value="KAA5533176.1"/>
    <property type="molecule type" value="Genomic_DNA"/>
</dbReference>
<keyword evidence="4" id="KW-1185">Reference proteome</keyword>
<feature type="domain" description="PKD" evidence="1">
    <location>
        <begin position="938"/>
        <end position="993"/>
    </location>
</feature>
<dbReference type="RefSeq" id="WP_150032924.1">
    <property type="nucleotide sequence ID" value="NZ_VWSH01000003.1"/>
</dbReference>
<dbReference type="NCBIfam" id="TIGR04183">
    <property type="entry name" value="Por_Secre_tail"/>
    <property type="match status" value="1"/>
</dbReference>
<dbReference type="Pfam" id="PF19081">
    <property type="entry name" value="Ig_7"/>
    <property type="match status" value="1"/>
</dbReference>
<dbReference type="InterPro" id="IPR006626">
    <property type="entry name" value="PbH1"/>
</dbReference>
<dbReference type="InterPro" id="IPR044023">
    <property type="entry name" value="Ig_7"/>
</dbReference>
<dbReference type="SUPFAM" id="SSF49265">
    <property type="entry name" value="Fibronectin type III"/>
    <property type="match status" value="1"/>
</dbReference>
<accession>A0A5M6CDH8</accession>
<feature type="domain" description="Fibronectin type-III" evidence="2">
    <location>
        <begin position="522"/>
        <end position="613"/>
    </location>
</feature>
<name>A0A5M6CDH8_9BACT</name>
<dbReference type="Gene3D" id="2.60.40.10">
    <property type="entry name" value="Immunoglobulins"/>
    <property type="match status" value="2"/>
</dbReference>
<evidence type="ECO:0000259" key="1">
    <source>
        <dbReference type="PROSITE" id="PS50093"/>
    </source>
</evidence>
<dbReference type="SUPFAM" id="SSF49299">
    <property type="entry name" value="PKD domain"/>
    <property type="match status" value="1"/>
</dbReference>
<dbReference type="Pfam" id="PF18911">
    <property type="entry name" value="PKD_4"/>
    <property type="match status" value="1"/>
</dbReference>
<evidence type="ECO:0000259" key="2">
    <source>
        <dbReference type="PROSITE" id="PS50853"/>
    </source>
</evidence>
<organism evidence="3 4">
    <name type="scientific">Taibaiella lutea</name>
    <dbReference type="NCBI Taxonomy" id="2608001"/>
    <lineage>
        <taxon>Bacteria</taxon>
        <taxon>Pseudomonadati</taxon>
        <taxon>Bacteroidota</taxon>
        <taxon>Chitinophagia</taxon>
        <taxon>Chitinophagales</taxon>
        <taxon>Chitinophagaceae</taxon>
        <taxon>Taibaiella</taxon>
    </lineage>
</organism>
<dbReference type="InterPro" id="IPR000601">
    <property type="entry name" value="PKD_dom"/>
</dbReference>
<reference evidence="3 4" key="1">
    <citation type="submission" date="2019-09" db="EMBL/GenBank/DDBJ databases">
        <title>Genome sequence and assembly of Taibaiella sp.</title>
        <authorList>
            <person name="Chhetri G."/>
        </authorList>
    </citation>
    <scope>NUCLEOTIDE SEQUENCE [LARGE SCALE GENOMIC DNA]</scope>
    <source>
        <strain evidence="3 4">KVB11</strain>
    </source>
</reference>
<gene>
    <name evidence="3" type="ORF">F0919_11545</name>
</gene>
<dbReference type="InterPro" id="IPR003961">
    <property type="entry name" value="FN3_dom"/>
</dbReference>
<dbReference type="InterPro" id="IPR035986">
    <property type="entry name" value="PKD_dom_sf"/>
</dbReference>
<dbReference type="SMART" id="SM00089">
    <property type="entry name" value="PKD"/>
    <property type="match status" value="1"/>
</dbReference>